<feature type="region of interest" description="Disordered" evidence="5">
    <location>
        <begin position="106"/>
        <end position="142"/>
    </location>
</feature>
<dbReference type="Ensembl" id="ENSGMOT00000042690.1">
    <property type="protein sequence ID" value="ENSGMOP00000058492.1"/>
    <property type="gene ID" value="ENSGMOG00000022487.1"/>
</dbReference>
<keyword evidence="1 4" id="KW-0479">Metal-binding</keyword>
<dbReference type="GO" id="GO:0046872">
    <property type="term" value="F:metal ion binding"/>
    <property type="evidence" value="ECO:0007669"/>
    <property type="project" value="UniProtKB-KW"/>
</dbReference>
<dbReference type="PROSITE" id="PS50023">
    <property type="entry name" value="LIM_DOMAIN_2"/>
    <property type="match status" value="1"/>
</dbReference>
<accession>A0A8C5CAI8</accession>
<protein>
    <recommendedName>
        <fullName evidence="6">LIM zinc-binding domain-containing protein</fullName>
    </recommendedName>
</protein>
<dbReference type="SUPFAM" id="SSF57716">
    <property type="entry name" value="Glucocorticoid receptor-like (DNA-binding domain)"/>
    <property type="match status" value="2"/>
</dbReference>
<keyword evidence="8" id="KW-1185">Reference proteome</keyword>
<dbReference type="PANTHER" id="PTHR24206">
    <property type="entry name" value="OS06G0237300 PROTEIN"/>
    <property type="match status" value="1"/>
</dbReference>
<evidence type="ECO:0000256" key="2">
    <source>
        <dbReference type="ARBA" id="ARBA00022833"/>
    </source>
</evidence>
<dbReference type="AlphaFoldDB" id="A0A8C5CAI8"/>
<dbReference type="GeneTree" id="ENSGT00940000158313"/>
<reference evidence="7" key="1">
    <citation type="submission" date="2025-08" db="UniProtKB">
        <authorList>
            <consortium name="Ensembl"/>
        </authorList>
    </citation>
    <scope>IDENTIFICATION</scope>
</reference>
<keyword evidence="3 4" id="KW-0440">LIM domain</keyword>
<evidence type="ECO:0000256" key="3">
    <source>
        <dbReference type="ARBA" id="ARBA00023038"/>
    </source>
</evidence>
<dbReference type="CDD" id="cd09442">
    <property type="entry name" value="LIM_Eplin_like"/>
    <property type="match status" value="1"/>
</dbReference>
<dbReference type="SMART" id="SM00132">
    <property type="entry name" value="LIM"/>
    <property type="match status" value="1"/>
</dbReference>
<feature type="domain" description="LIM zinc-binding" evidence="6">
    <location>
        <begin position="29"/>
        <end position="89"/>
    </location>
</feature>
<sequence length="142" mass="16266">MDQKQDNISTYSVLYVLYFKMTLWVPDSELCVACRKRVYPMEALIADKQTFHKSCFCCQHCQGKLSLGNYASLHGRMYCKPHFKQLFKAKGNYDEGFGQKPHKELWNSKTQLPNANPAQTTTIKSPTPKKRIVKPKSPSSSV</sequence>
<evidence type="ECO:0000256" key="1">
    <source>
        <dbReference type="ARBA" id="ARBA00022723"/>
    </source>
</evidence>
<organism evidence="7 8">
    <name type="scientific">Gadus morhua</name>
    <name type="common">Atlantic cod</name>
    <dbReference type="NCBI Taxonomy" id="8049"/>
    <lineage>
        <taxon>Eukaryota</taxon>
        <taxon>Metazoa</taxon>
        <taxon>Chordata</taxon>
        <taxon>Craniata</taxon>
        <taxon>Vertebrata</taxon>
        <taxon>Euteleostomi</taxon>
        <taxon>Actinopterygii</taxon>
        <taxon>Neopterygii</taxon>
        <taxon>Teleostei</taxon>
        <taxon>Neoteleostei</taxon>
        <taxon>Acanthomorphata</taxon>
        <taxon>Zeiogadaria</taxon>
        <taxon>Gadariae</taxon>
        <taxon>Gadiformes</taxon>
        <taxon>Gadoidei</taxon>
        <taxon>Gadidae</taxon>
        <taxon>Gadus</taxon>
    </lineage>
</organism>
<evidence type="ECO:0000259" key="6">
    <source>
        <dbReference type="PROSITE" id="PS50023"/>
    </source>
</evidence>
<proteinExistence type="predicted"/>
<name>A0A8C5CAI8_GADMO</name>
<evidence type="ECO:0000256" key="4">
    <source>
        <dbReference type="PROSITE-ProRule" id="PRU00125"/>
    </source>
</evidence>
<dbReference type="OMA" id="KVIDYRC"/>
<feature type="compositionally biased region" description="Polar residues" evidence="5">
    <location>
        <begin position="107"/>
        <end position="125"/>
    </location>
</feature>
<keyword evidence="2 4" id="KW-0862">Zinc</keyword>
<reference evidence="7" key="2">
    <citation type="submission" date="2025-09" db="UniProtKB">
        <authorList>
            <consortium name="Ensembl"/>
        </authorList>
    </citation>
    <scope>IDENTIFICATION</scope>
</reference>
<dbReference type="Proteomes" id="UP000694546">
    <property type="component" value="Chromosome 4"/>
</dbReference>
<dbReference type="Gene3D" id="2.10.110.10">
    <property type="entry name" value="Cysteine Rich Protein"/>
    <property type="match status" value="1"/>
</dbReference>
<evidence type="ECO:0000256" key="5">
    <source>
        <dbReference type="SAM" id="MobiDB-lite"/>
    </source>
</evidence>
<dbReference type="PROSITE" id="PS00478">
    <property type="entry name" value="LIM_DOMAIN_1"/>
    <property type="match status" value="1"/>
</dbReference>
<dbReference type="Pfam" id="PF00412">
    <property type="entry name" value="LIM"/>
    <property type="match status" value="1"/>
</dbReference>
<evidence type="ECO:0000313" key="8">
    <source>
        <dbReference type="Proteomes" id="UP000694546"/>
    </source>
</evidence>
<dbReference type="InterPro" id="IPR001781">
    <property type="entry name" value="Znf_LIM"/>
</dbReference>
<evidence type="ECO:0000313" key="7">
    <source>
        <dbReference type="Ensembl" id="ENSGMOP00000058492.1"/>
    </source>
</evidence>